<proteinExistence type="predicted"/>
<dbReference type="CDD" id="cd02142">
    <property type="entry name" value="McbC_SagB-like_oxidoreductase"/>
    <property type="match status" value="1"/>
</dbReference>
<dbReference type="Proteomes" id="UP000192911">
    <property type="component" value="Unassembled WGS sequence"/>
</dbReference>
<protein>
    <submittedName>
        <fullName evidence="2">SagB-type dehydrogenase domain-containing protein</fullName>
    </submittedName>
</protein>
<dbReference type="PANTHER" id="PTHR42741">
    <property type="entry name" value="NITROREDUCTASE FAMILY PROTEIN"/>
    <property type="match status" value="1"/>
</dbReference>
<keyword evidence="3" id="KW-1185">Reference proteome</keyword>
<dbReference type="STRING" id="28094.SAMN06295900_105293"/>
<dbReference type="GeneID" id="95553625"/>
<dbReference type="SUPFAM" id="SSF55469">
    <property type="entry name" value="FMN-dependent nitroreductase-like"/>
    <property type="match status" value="2"/>
</dbReference>
<evidence type="ECO:0000313" key="2">
    <source>
        <dbReference type="EMBL" id="SMF32718.1"/>
    </source>
</evidence>
<dbReference type="InterPro" id="IPR029479">
    <property type="entry name" value="Nitroreductase"/>
</dbReference>
<dbReference type="InterPro" id="IPR000415">
    <property type="entry name" value="Nitroreductase-like"/>
</dbReference>
<dbReference type="PANTHER" id="PTHR42741:SF3">
    <property type="entry name" value="NITROREDUCTASE FAMILY PROTEIN"/>
    <property type="match status" value="1"/>
</dbReference>
<reference evidence="3" key="1">
    <citation type="submission" date="2017-04" db="EMBL/GenBank/DDBJ databases">
        <authorList>
            <person name="Varghese N."/>
            <person name="Submissions S."/>
        </authorList>
    </citation>
    <scope>NUCLEOTIDE SEQUENCE [LARGE SCALE GENOMIC DNA]</scope>
    <source>
        <strain evidence="3">Ballard 720</strain>
    </source>
</reference>
<evidence type="ECO:0000313" key="3">
    <source>
        <dbReference type="Proteomes" id="UP000192911"/>
    </source>
</evidence>
<gene>
    <name evidence="2" type="ORF">SAMN06295900_105293</name>
</gene>
<dbReference type="Gene3D" id="3.40.109.10">
    <property type="entry name" value="NADH Oxidase"/>
    <property type="match status" value="2"/>
</dbReference>
<feature type="domain" description="Nitroreductase" evidence="1">
    <location>
        <begin position="331"/>
        <end position="536"/>
    </location>
</feature>
<dbReference type="Pfam" id="PF00881">
    <property type="entry name" value="Nitroreductase"/>
    <property type="match status" value="1"/>
</dbReference>
<dbReference type="RefSeq" id="WP_085227529.1">
    <property type="nucleotide sequence ID" value="NZ_BSQD01000004.1"/>
</dbReference>
<dbReference type="EMBL" id="FXAH01000005">
    <property type="protein sequence ID" value="SMF32718.1"/>
    <property type="molecule type" value="Genomic_DNA"/>
</dbReference>
<dbReference type="OrthoDB" id="9801593at2"/>
<accession>A0A1X7EEX5</accession>
<name>A0A1X7EEX5_TRICW</name>
<dbReference type="AlphaFoldDB" id="A0A1X7EEX5"/>
<organism evidence="2 3">
    <name type="scientific">Trinickia caryophylli</name>
    <name type="common">Paraburkholderia caryophylli</name>
    <dbReference type="NCBI Taxonomy" id="28094"/>
    <lineage>
        <taxon>Bacteria</taxon>
        <taxon>Pseudomonadati</taxon>
        <taxon>Pseudomonadota</taxon>
        <taxon>Betaproteobacteria</taxon>
        <taxon>Burkholderiales</taxon>
        <taxon>Burkholderiaceae</taxon>
        <taxon>Trinickia</taxon>
    </lineage>
</organism>
<sequence>MSKFAVPAACAEADAASVVLAYHERTKHRFERYAAGPETLDWDAQPAPFRRFAGAPVTSLPLPADTDTTRWDSLFTPGAVARRPACVDSIGLLFELSFALSAWKRSGPDRWALRCNPSSGNLHPTEVYLLAHGVVDLDDGLYHYAPQAHALERRAAPSAPRACPPSARTRLIVGFSSIHWREAWKYGERAFRYCQLDIGHALGALRYAAAVLGWRIREVAPGHHAISACLGLDRAGDFGDAEREEPEALFELLHDDAGPSYDDDPLAWMSSAAWHGRANRLDAHPMYRWPVIDAVAHASRRTAPNVAVAQLPPAGGRRRLPDTNARASTLIRARRSAQHFDRRARLDAKRFWPIVEALLPGTDAGPAPVPWDIACSPARVHPVLFAHRVDGLEPGAYLLLRDPSTRTALQAAFASLPLEPVHAAPPDLPLYCLAVNPALAGTLRTLSCHQAIGADAMFVVALVGAYRPHVDREPHQYRALLREAGHIGQVLYMEAEAAGLRGTGIGCYFDDPVHALLGLDASPEPGWQVLYHFSVGLPLADPRIVSEPPYGPAREERPQ</sequence>
<dbReference type="GO" id="GO:0016491">
    <property type="term" value="F:oxidoreductase activity"/>
    <property type="evidence" value="ECO:0007669"/>
    <property type="project" value="InterPro"/>
</dbReference>
<evidence type="ECO:0000259" key="1">
    <source>
        <dbReference type="Pfam" id="PF00881"/>
    </source>
</evidence>